<dbReference type="Proteomes" id="UP000238823">
    <property type="component" value="Unassembled WGS sequence"/>
</dbReference>
<dbReference type="PROSITE" id="PS51257">
    <property type="entry name" value="PROKAR_LIPOPROTEIN"/>
    <property type="match status" value="1"/>
</dbReference>
<evidence type="ECO:0008006" key="3">
    <source>
        <dbReference type="Google" id="ProtNLM"/>
    </source>
</evidence>
<dbReference type="EMBL" id="PVNL01000111">
    <property type="protein sequence ID" value="PRQ02671.1"/>
    <property type="molecule type" value="Genomic_DNA"/>
</dbReference>
<protein>
    <recommendedName>
        <fullName evidence="3">Cytochrome c family protein</fullName>
    </recommendedName>
</protein>
<dbReference type="AlphaFoldDB" id="A0A2S9YCE5"/>
<accession>A0A2S9YCE5</accession>
<dbReference type="RefSeq" id="WP_106092381.1">
    <property type="nucleotide sequence ID" value="NZ_PVNL01000111.1"/>
</dbReference>
<gene>
    <name evidence="1" type="ORF">ENSA7_55000</name>
</gene>
<evidence type="ECO:0000313" key="2">
    <source>
        <dbReference type="Proteomes" id="UP000238823"/>
    </source>
</evidence>
<evidence type="ECO:0000313" key="1">
    <source>
        <dbReference type="EMBL" id="PRQ02671.1"/>
    </source>
</evidence>
<sequence length="508" mass="55449">MPRHICVFALLVFGCRGSVPSDTKRKLAEASPAEVEVPTPSPVAAAQTSYACSSTQQLTFGPAVPPDFSQVSSDQDADCFGWQEFIALNWPADGQGGFGDPGDLSPLAWQGYMSNHQFFQPNGAPPPPWGTSPTITLDCIAEAGLDPANANALTALTMVTKFSSDRESSDAHQAAPYKEPAWLGDVSGHNVWYEVRLNEDEYNNLVANQLYSLEDQTNYYANAANPALALPMGAWTSEIGAMEVKAAWIEAENPIDDKWKEYKLTKAVVVESDTQKCRAMTVALVALHIIHKTETQPTWIWATFEHVDNTPDNSEAANTTKTWTFFDPNCAPKTVSNIPEFCQFKGQSEVTVGCDSSAWNQAPQYWIGEDCPDPVPVQVTRVAPIDANASAANHAAWQAVTAAGYTDSVWLNYQLVNVQWSTNPPTSQPKLVPLDVLSMQPDSNIANTVLETYIQDKRCVDCHRKATIAGSETLPSDFSFLLQEAKSSGDIKDASLAGARSHRRRIIE</sequence>
<dbReference type="OrthoDB" id="280897at2"/>
<comment type="caution">
    <text evidence="1">The sequence shown here is derived from an EMBL/GenBank/DDBJ whole genome shotgun (WGS) entry which is preliminary data.</text>
</comment>
<reference evidence="1 2" key="1">
    <citation type="submission" date="2018-03" db="EMBL/GenBank/DDBJ databases">
        <title>Draft Genome Sequences of the Obligatory Marine Myxobacteria Enhygromyxa salina SWB007.</title>
        <authorList>
            <person name="Poehlein A."/>
            <person name="Moghaddam J.A."/>
            <person name="Harms H."/>
            <person name="Alanjari M."/>
            <person name="Koenig G.M."/>
            <person name="Daniel R."/>
            <person name="Schaeberle T.F."/>
        </authorList>
    </citation>
    <scope>NUCLEOTIDE SEQUENCE [LARGE SCALE GENOMIC DNA]</scope>
    <source>
        <strain evidence="1 2">SWB007</strain>
    </source>
</reference>
<organism evidence="1 2">
    <name type="scientific">Enhygromyxa salina</name>
    <dbReference type="NCBI Taxonomy" id="215803"/>
    <lineage>
        <taxon>Bacteria</taxon>
        <taxon>Pseudomonadati</taxon>
        <taxon>Myxococcota</taxon>
        <taxon>Polyangia</taxon>
        <taxon>Nannocystales</taxon>
        <taxon>Nannocystaceae</taxon>
        <taxon>Enhygromyxa</taxon>
    </lineage>
</organism>
<name>A0A2S9YCE5_9BACT</name>
<proteinExistence type="predicted"/>